<comment type="caution">
    <text evidence="3">The sequence shown here is derived from an EMBL/GenBank/DDBJ whole genome shotgun (WGS) entry which is preliminary data.</text>
</comment>
<dbReference type="CDD" id="cd19481">
    <property type="entry name" value="RecA-like_protease"/>
    <property type="match status" value="1"/>
</dbReference>
<reference evidence="3 4" key="1">
    <citation type="submission" date="2024-04" db="EMBL/GenBank/DDBJ databases">
        <title>Phyllosticta paracitricarpa is synonymous to the EU quarantine fungus P. citricarpa based on phylogenomic analyses.</title>
        <authorList>
            <consortium name="Lawrence Berkeley National Laboratory"/>
            <person name="Van Ingen-Buijs V.A."/>
            <person name="Van Westerhoven A.C."/>
            <person name="Haridas S."/>
            <person name="Skiadas P."/>
            <person name="Martin F."/>
            <person name="Groenewald J.Z."/>
            <person name="Crous P.W."/>
            <person name="Seidl M.F."/>
        </authorList>
    </citation>
    <scope>NUCLEOTIDE SEQUENCE [LARGE SCALE GENOMIC DNA]</scope>
    <source>
        <strain evidence="3 4">CBS 123374</strain>
    </source>
</reference>
<organism evidence="3 4">
    <name type="scientific">Phyllosticta capitalensis</name>
    <dbReference type="NCBI Taxonomy" id="121624"/>
    <lineage>
        <taxon>Eukaryota</taxon>
        <taxon>Fungi</taxon>
        <taxon>Dikarya</taxon>
        <taxon>Ascomycota</taxon>
        <taxon>Pezizomycotina</taxon>
        <taxon>Dothideomycetes</taxon>
        <taxon>Dothideomycetes incertae sedis</taxon>
        <taxon>Botryosphaeriales</taxon>
        <taxon>Phyllostictaceae</taxon>
        <taxon>Phyllosticta</taxon>
    </lineage>
</organism>
<protein>
    <recommendedName>
        <fullName evidence="2">AAA+ ATPase domain-containing protein</fullName>
    </recommendedName>
</protein>
<evidence type="ECO:0000259" key="2">
    <source>
        <dbReference type="SMART" id="SM00382"/>
    </source>
</evidence>
<evidence type="ECO:0000256" key="1">
    <source>
        <dbReference type="SAM" id="MobiDB-lite"/>
    </source>
</evidence>
<dbReference type="Pfam" id="PF00004">
    <property type="entry name" value="AAA"/>
    <property type="match status" value="1"/>
</dbReference>
<feature type="region of interest" description="Disordered" evidence="1">
    <location>
        <begin position="118"/>
        <end position="151"/>
    </location>
</feature>
<dbReference type="InterPro" id="IPR027417">
    <property type="entry name" value="P-loop_NTPase"/>
</dbReference>
<name>A0ABR1YWB5_9PEZI</name>
<dbReference type="InterPro" id="IPR003593">
    <property type="entry name" value="AAA+_ATPase"/>
</dbReference>
<proteinExistence type="predicted"/>
<evidence type="ECO:0000313" key="4">
    <source>
        <dbReference type="Proteomes" id="UP001492380"/>
    </source>
</evidence>
<feature type="compositionally biased region" description="Basic and acidic residues" evidence="1">
    <location>
        <begin position="25"/>
        <end position="39"/>
    </location>
</feature>
<dbReference type="InterPro" id="IPR056599">
    <property type="entry name" value="AAA_lid_fung"/>
</dbReference>
<feature type="region of interest" description="Disordered" evidence="1">
    <location>
        <begin position="184"/>
        <end position="272"/>
    </location>
</feature>
<dbReference type="SUPFAM" id="SSF52540">
    <property type="entry name" value="P-loop containing nucleoside triphosphate hydrolases"/>
    <property type="match status" value="1"/>
</dbReference>
<dbReference type="Pfam" id="PF23232">
    <property type="entry name" value="AAA_lid_13"/>
    <property type="match status" value="1"/>
</dbReference>
<feature type="domain" description="AAA+ ATPase" evidence="2">
    <location>
        <begin position="776"/>
        <end position="903"/>
    </location>
</feature>
<dbReference type="Gene3D" id="3.40.50.300">
    <property type="entry name" value="P-loop containing nucleotide triphosphate hydrolases"/>
    <property type="match status" value="1"/>
</dbReference>
<evidence type="ECO:0000313" key="3">
    <source>
        <dbReference type="EMBL" id="KAK8240492.1"/>
    </source>
</evidence>
<dbReference type="InterPro" id="IPR003959">
    <property type="entry name" value="ATPase_AAA_core"/>
</dbReference>
<dbReference type="PANTHER" id="PTHR46411:SF2">
    <property type="entry name" value="AAA+ ATPASE DOMAIN-CONTAINING PROTEIN"/>
    <property type="match status" value="1"/>
</dbReference>
<feature type="region of interest" description="Disordered" evidence="1">
    <location>
        <begin position="25"/>
        <end position="62"/>
    </location>
</feature>
<dbReference type="EMBL" id="JBBWRZ010000003">
    <property type="protein sequence ID" value="KAK8240492.1"/>
    <property type="molecule type" value="Genomic_DNA"/>
</dbReference>
<feature type="compositionally biased region" description="Polar residues" evidence="1">
    <location>
        <begin position="128"/>
        <end position="147"/>
    </location>
</feature>
<dbReference type="SMART" id="SM00382">
    <property type="entry name" value="AAA"/>
    <property type="match status" value="1"/>
</dbReference>
<dbReference type="PANTHER" id="PTHR46411">
    <property type="entry name" value="FAMILY ATPASE, PUTATIVE-RELATED"/>
    <property type="match status" value="1"/>
</dbReference>
<keyword evidence="4" id="KW-1185">Reference proteome</keyword>
<sequence>MEKTIAESPPALYPAQFQTGTIFDPRVHRAEAAAGEEKGRRRAHKDPEQFTQRHKKQQQRQWKFQQANIYNAIEVAPAPDDQLQPKSLPTISQDLTEGQQRVRDRRIAGLAPKLGSIAESSLGRPTRPLNTVLSYKQGSTPKKSLSAPTFGDIREQLRDSAAQDIDMSSRNDRFRNFHRRAHESLPGVHSEDSSSDSGLGCPENLFDKQSGLANSDVGRNNHRKQNNPLRTKGSAREDQPEDEESSSGDIQETDSAKTYDLSGHRKRTAKFQKGAELGPRNFDWRSHICDMLGIDHGMSDLSLLETIESSGSTNTKNWTPSASFATFHEVFCEKDQQFAVFEDTPDLFDPESGRGHIRGQVVVKNHELYIERHPGLSFIVYKYYTCCGEDDRTKPRIEAETIPSKESIAIVSYHLVKSLNKVAEISPNRHMYPTFERGRQLHAPYPWVFHDRPFLISCIPDLDYKCQTHLRCFLEDYISQKMDTEYIKVESLLSQGLISVEYMPYLFVLEAKLSYLTNAKIPGEILLQRDEKKPGSYDWDFTQLSWPSEYTINDLEESEGGNEKKQTISLALQGEFWEFDGKFYTVKRKVVLRHKATKEKTFPVKSLSIFPIRFAGNGKALSLKKRGEKLWRCRRGKLMSYTGWDYTQNDYFEYQANLCQENARVMIDRQTYKKMHDLGIQVVKDYAGALDAEAMNSDQPPSEDFCLLLPPDTFGYVMRERKWHNVMVEHMSEVRWDKDAFRSLVMDPSTKELIKALVTSQIHPSQATELMSGKGNGLILLLHGGPGTGKTLTAESVAEYTKKPLYRITSGDIGTTPSEVETYLDVVLDLGRRWDCVVLLDEAEIFLQERSLEDLARNTLVSVFLRVLEYFQGILILTSNRVLTFDEAFKSRIQLAIHYKPLGKESRKEVWRNFILRLEAVAGSEKVDTEDLHENVDKLAEVDMNGRQIRNAMTTARQLAMFKDQRMDFEILNYIIGISQKFDKYLKDANEGMTERQLAHDKGLRGDEG</sequence>
<gene>
    <name evidence="3" type="ORF">HDK90DRAFT_464095</name>
</gene>
<accession>A0ABR1YWB5</accession>
<dbReference type="Proteomes" id="UP001492380">
    <property type="component" value="Unassembled WGS sequence"/>
</dbReference>